<keyword evidence="2" id="KW-1185">Reference proteome</keyword>
<dbReference type="Proteomes" id="UP000191820">
    <property type="component" value="Chromosome"/>
</dbReference>
<gene>
    <name evidence="1" type="ORF">SJ2017_0653</name>
</gene>
<name>A0ABM6JGZ7_9GAMM</name>
<evidence type="ECO:0000313" key="2">
    <source>
        <dbReference type="Proteomes" id="UP000191820"/>
    </source>
</evidence>
<dbReference type="EMBL" id="CP020472">
    <property type="protein sequence ID" value="ARD20991.1"/>
    <property type="molecule type" value="Genomic_DNA"/>
</dbReference>
<evidence type="ECO:0008006" key="3">
    <source>
        <dbReference type="Google" id="ProtNLM"/>
    </source>
</evidence>
<evidence type="ECO:0000313" key="1">
    <source>
        <dbReference type="EMBL" id="ARD20991.1"/>
    </source>
</evidence>
<organism evidence="1 2">
    <name type="scientific">Shewanella japonica</name>
    <dbReference type="NCBI Taxonomy" id="93973"/>
    <lineage>
        <taxon>Bacteria</taxon>
        <taxon>Pseudomonadati</taxon>
        <taxon>Pseudomonadota</taxon>
        <taxon>Gammaproteobacteria</taxon>
        <taxon>Alteromonadales</taxon>
        <taxon>Shewanellaceae</taxon>
        <taxon>Shewanella</taxon>
    </lineage>
</organism>
<protein>
    <recommendedName>
        <fullName evidence="3">Prephenate dehydrogenase</fullName>
    </recommendedName>
</protein>
<proteinExistence type="predicted"/>
<dbReference type="RefSeq" id="WP_055022711.1">
    <property type="nucleotide sequence ID" value="NZ_CANMJJ010000025.1"/>
</dbReference>
<accession>A0ABM6JGZ7</accession>
<reference evidence="1 2" key="1">
    <citation type="submission" date="2017-03" db="EMBL/GenBank/DDBJ databases">
        <title>Genome sequencing of Shewanella japonica KCTC 22435.</title>
        <authorList>
            <person name="Kim K.M."/>
        </authorList>
    </citation>
    <scope>NUCLEOTIDE SEQUENCE [LARGE SCALE GENOMIC DNA]</scope>
    <source>
        <strain evidence="1 2">KCTC 22435</strain>
    </source>
</reference>
<sequence length="103" mass="11864">MPYTQVIQQLKESLQTGYRQAIDADKRLDELRQAGHGKFVAIFTEEQGFTQKSNRFLPYVQELANELEELQGLSHIPPEMLEAHVKKIGALLQTLHLFKQNTK</sequence>